<evidence type="ECO:0000256" key="1">
    <source>
        <dbReference type="ARBA" id="ARBA00011046"/>
    </source>
</evidence>
<dbReference type="InterPro" id="IPR036390">
    <property type="entry name" value="WH_DNA-bd_sf"/>
</dbReference>
<dbReference type="Pfam" id="PF03965">
    <property type="entry name" value="Penicillinase_R"/>
    <property type="match status" value="1"/>
</dbReference>
<dbReference type="InterPro" id="IPR005650">
    <property type="entry name" value="BlaI_family"/>
</dbReference>
<sequence length="128" mass="14805">MHEREWLTDAELKIMNCLWDRSPMTAPELTRALEPQTGWTRHTVIGLLKRMIDKQTVRVEEGGALKRYHPLIRREDVQREQTTALVGRLFGGNALRLVSNLVDGGALDEQEIEELSRMLDEAKRRGRE</sequence>
<dbReference type="Proteomes" id="UP000886887">
    <property type="component" value="Unassembled WGS sequence"/>
</dbReference>
<keyword evidence="4" id="KW-0804">Transcription</keyword>
<evidence type="ECO:0000256" key="3">
    <source>
        <dbReference type="ARBA" id="ARBA00023125"/>
    </source>
</evidence>
<evidence type="ECO:0000256" key="4">
    <source>
        <dbReference type="ARBA" id="ARBA00023163"/>
    </source>
</evidence>
<reference evidence="5" key="1">
    <citation type="submission" date="2020-10" db="EMBL/GenBank/DDBJ databases">
        <authorList>
            <person name="Gilroy R."/>
        </authorList>
    </citation>
    <scope>NUCLEOTIDE SEQUENCE</scope>
    <source>
        <strain evidence="5">ChiSxjej2B14-6234</strain>
    </source>
</reference>
<proteinExistence type="inferred from homology"/>
<gene>
    <name evidence="5" type="ORF">IAB73_00815</name>
</gene>
<evidence type="ECO:0000313" key="5">
    <source>
        <dbReference type="EMBL" id="HIQ70750.1"/>
    </source>
</evidence>
<dbReference type="GO" id="GO:0045892">
    <property type="term" value="P:negative regulation of DNA-templated transcription"/>
    <property type="evidence" value="ECO:0007669"/>
    <property type="project" value="InterPro"/>
</dbReference>
<comment type="similarity">
    <text evidence="1">Belongs to the BlaI transcriptional regulatory family.</text>
</comment>
<dbReference type="PIRSF" id="PIRSF019455">
    <property type="entry name" value="CopR_AtkY"/>
    <property type="match status" value="1"/>
</dbReference>
<organism evidence="5 6">
    <name type="scientific">Candidatus Onthenecus intestinigallinarum</name>
    <dbReference type="NCBI Taxonomy" id="2840875"/>
    <lineage>
        <taxon>Bacteria</taxon>
        <taxon>Bacillati</taxon>
        <taxon>Bacillota</taxon>
        <taxon>Clostridia</taxon>
        <taxon>Eubacteriales</taxon>
        <taxon>Candidatus Onthenecus</taxon>
    </lineage>
</organism>
<name>A0A9D0Z8E5_9FIRM</name>
<dbReference type="InterPro" id="IPR036388">
    <property type="entry name" value="WH-like_DNA-bd_sf"/>
</dbReference>
<keyword evidence="3" id="KW-0238">DNA-binding</keyword>
<dbReference type="GO" id="GO:0003677">
    <property type="term" value="F:DNA binding"/>
    <property type="evidence" value="ECO:0007669"/>
    <property type="project" value="UniProtKB-KW"/>
</dbReference>
<dbReference type="Gene3D" id="1.10.4040.10">
    <property type="entry name" value="Penicillinase repressor domain"/>
    <property type="match status" value="1"/>
</dbReference>
<dbReference type="Gene3D" id="1.10.10.10">
    <property type="entry name" value="Winged helix-like DNA-binding domain superfamily/Winged helix DNA-binding domain"/>
    <property type="match status" value="1"/>
</dbReference>
<reference evidence="5" key="2">
    <citation type="journal article" date="2021" name="PeerJ">
        <title>Extensive microbial diversity within the chicken gut microbiome revealed by metagenomics and culture.</title>
        <authorList>
            <person name="Gilroy R."/>
            <person name="Ravi A."/>
            <person name="Getino M."/>
            <person name="Pursley I."/>
            <person name="Horton D.L."/>
            <person name="Alikhan N.F."/>
            <person name="Baker D."/>
            <person name="Gharbi K."/>
            <person name="Hall N."/>
            <person name="Watson M."/>
            <person name="Adriaenssens E.M."/>
            <person name="Foster-Nyarko E."/>
            <person name="Jarju S."/>
            <person name="Secka A."/>
            <person name="Antonio M."/>
            <person name="Oren A."/>
            <person name="Chaudhuri R.R."/>
            <person name="La Ragione R."/>
            <person name="Hildebrand F."/>
            <person name="Pallen M.J."/>
        </authorList>
    </citation>
    <scope>NUCLEOTIDE SEQUENCE</scope>
    <source>
        <strain evidence="5">ChiSxjej2B14-6234</strain>
    </source>
</reference>
<dbReference type="AlphaFoldDB" id="A0A9D0Z8E5"/>
<accession>A0A9D0Z8E5</accession>
<evidence type="ECO:0000256" key="2">
    <source>
        <dbReference type="ARBA" id="ARBA00023015"/>
    </source>
</evidence>
<protein>
    <submittedName>
        <fullName evidence="5">BlaI/MecI/CopY family transcriptional regulator</fullName>
    </submittedName>
</protein>
<dbReference type="SUPFAM" id="SSF46785">
    <property type="entry name" value="Winged helix' DNA-binding domain"/>
    <property type="match status" value="1"/>
</dbReference>
<evidence type="ECO:0000313" key="6">
    <source>
        <dbReference type="Proteomes" id="UP000886887"/>
    </source>
</evidence>
<dbReference type="EMBL" id="DVFJ01000003">
    <property type="protein sequence ID" value="HIQ70750.1"/>
    <property type="molecule type" value="Genomic_DNA"/>
</dbReference>
<comment type="caution">
    <text evidence="5">The sequence shown here is derived from an EMBL/GenBank/DDBJ whole genome shotgun (WGS) entry which is preliminary data.</text>
</comment>
<keyword evidence="2" id="KW-0805">Transcription regulation</keyword>